<name>A0A3M7R1V8_BRAPC</name>
<dbReference type="AlphaFoldDB" id="A0A3M7R1V8"/>
<proteinExistence type="predicted"/>
<accession>A0A3M7R1V8</accession>
<dbReference type="EMBL" id="REGN01004431">
    <property type="protein sequence ID" value="RNA17567.1"/>
    <property type="molecule type" value="Genomic_DNA"/>
</dbReference>
<evidence type="ECO:0000313" key="1">
    <source>
        <dbReference type="EMBL" id="RNA17567.1"/>
    </source>
</evidence>
<protein>
    <submittedName>
        <fullName evidence="1">Uncharacterized protein</fullName>
    </submittedName>
</protein>
<organism evidence="1 2">
    <name type="scientific">Brachionus plicatilis</name>
    <name type="common">Marine rotifer</name>
    <name type="synonym">Brachionus muelleri</name>
    <dbReference type="NCBI Taxonomy" id="10195"/>
    <lineage>
        <taxon>Eukaryota</taxon>
        <taxon>Metazoa</taxon>
        <taxon>Spiralia</taxon>
        <taxon>Gnathifera</taxon>
        <taxon>Rotifera</taxon>
        <taxon>Eurotatoria</taxon>
        <taxon>Monogononta</taxon>
        <taxon>Pseudotrocha</taxon>
        <taxon>Ploima</taxon>
        <taxon>Brachionidae</taxon>
        <taxon>Brachionus</taxon>
    </lineage>
</organism>
<reference evidence="1 2" key="1">
    <citation type="journal article" date="2018" name="Sci. Rep.">
        <title>Genomic signatures of local adaptation to the degree of environmental predictability in rotifers.</title>
        <authorList>
            <person name="Franch-Gras L."/>
            <person name="Hahn C."/>
            <person name="Garcia-Roger E.M."/>
            <person name="Carmona M.J."/>
            <person name="Serra M."/>
            <person name="Gomez A."/>
        </authorList>
    </citation>
    <scope>NUCLEOTIDE SEQUENCE [LARGE SCALE GENOMIC DNA]</scope>
    <source>
        <strain evidence="1">HYR1</strain>
    </source>
</reference>
<comment type="caution">
    <text evidence="1">The sequence shown here is derived from an EMBL/GenBank/DDBJ whole genome shotgun (WGS) entry which is preliminary data.</text>
</comment>
<sequence>MSEMVWFDISHLTFYAFSKLQKNRPNNLFLSLKHICFTVDPPYNEPPYNELLYITNMNPGTDFL</sequence>
<dbReference type="Proteomes" id="UP000276133">
    <property type="component" value="Unassembled WGS sequence"/>
</dbReference>
<evidence type="ECO:0000313" key="2">
    <source>
        <dbReference type="Proteomes" id="UP000276133"/>
    </source>
</evidence>
<keyword evidence="2" id="KW-1185">Reference proteome</keyword>
<gene>
    <name evidence="1" type="ORF">BpHYR1_003404</name>
</gene>